<dbReference type="Pfam" id="PF22941">
    <property type="entry name" value="TADA2A-like_3rd"/>
    <property type="match status" value="1"/>
</dbReference>
<dbReference type="CDD" id="cd02335">
    <property type="entry name" value="ZZ_ADA2"/>
    <property type="match status" value="1"/>
</dbReference>
<dbReference type="SMART" id="SM00717">
    <property type="entry name" value="SANT"/>
    <property type="match status" value="1"/>
</dbReference>
<dbReference type="Gene3D" id="1.10.10.60">
    <property type="entry name" value="Homeodomain-like"/>
    <property type="match status" value="1"/>
</dbReference>
<dbReference type="GO" id="GO:0070461">
    <property type="term" value="C:SAGA-type complex"/>
    <property type="evidence" value="ECO:0007669"/>
    <property type="project" value="TreeGrafter"/>
</dbReference>
<feature type="domain" description="ZZ-type" evidence="12">
    <location>
        <begin position="2"/>
        <end position="58"/>
    </location>
</feature>
<dbReference type="InterPro" id="IPR009057">
    <property type="entry name" value="Homeodomain-like_sf"/>
</dbReference>
<dbReference type="PANTHER" id="PTHR12374:SF20">
    <property type="entry name" value="TRANSCRIPTIONAL ADAPTER 2-ALPHA"/>
    <property type="match status" value="1"/>
</dbReference>
<feature type="domain" description="Myb-like" evidence="11">
    <location>
        <begin position="65"/>
        <end position="108"/>
    </location>
</feature>
<dbReference type="InterPro" id="IPR043145">
    <property type="entry name" value="Znf_ZZ_sf"/>
</dbReference>
<keyword evidence="4" id="KW-0862">Zinc</keyword>
<dbReference type="Gene3D" id="1.10.10.10">
    <property type="entry name" value="Winged helix-like DNA-binding domain superfamily/Winged helix DNA-binding domain"/>
    <property type="match status" value="1"/>
</dbReference>
<evidence type="ECO:0000256" key="9">
    <source>
        <dbReference type="PROSITE-ProRule" id="PRU00228"/>
    </source>
</evidence>
<dbReference type="GO" id="GO:0006357">
    <property type="term" value="P:regulation of transcription by RNA polymerase II"/>
    <property type="evidence" value="ECO:0007669"/>
    <property type="project" value="InterPro"/>
</dbReference>
<feature type="domain" description="SWIRM" evidence="13">
    <location>
        <begin position="346"/>
        <end position="431"/>
    </location>
</feature>
<keyword evidence="6 8" id="KW-0804">Transcription</keyword>
<evidence type="ECO:0000313" key="16">
    <source>
        <dbReference type="Proteomes" id="UP000009328"/>
    </source>
</evidence>
<dbReference type="InterPro" id="IPR001005">
    <property type="entry name" value="SANT/Myb"/>
</dbReference>
<keyword evidence="16" id="KW-1185">Reference proteome</keyword>
<dbReference type="GO" id="GO:0003713">
    <property type="term" value="F:transcription coactivator activity"/>
    <property type="evidence" value="ECO:0007669"/>
    <property type="project" value="InterPro"/>
</dbReference>
<dbReference type="GO" id="GO:0006338">
    <property type="term" value="P:chromatin remodeling"/>
    <property type="evidence" value="ECO:0007669"/>
    <property type="project" value="TreeGrafter"/>
</dbReference>
<dbReference type="FunCoup" id="K0KY52">
    <property type="interactions" value="683"/>
</dbReference>
<dbReference type="FunFam" id="3.30.60.90:FF:000008">
    <property type="entry name" value="Transcriptional adapter 2"/>
    <property type="match status" value="1"/>
</dbReference>
<feature type="domain" description="SANT" evidence="14">
    <location>
        <begin position="60"/>
        <end position="112"/>
    </location>
</feature>
<dbReference type="eggNOG" id="KOG0457">
    <property type="taxonomic scope" value="Eukaryota"/>
</dbReference>
<dbReference type="FunFam" id="1.10.10.60:FF:000115">
    <property type="entry name" value="Transcriptional adapter 2"/>
    <property type="match status" value="1"/>
</dbReference>
<organism evidence="15 16">
    <name type="scientific">Wickerhamomyces ciferrii (strain ATCC 14091 / BCRC 22168 / CBS 111 / JCM 3599 / NBRC 0793 / NRRL Y-1031 F-60-10)</name>
    <name type="common">Yeast</name>
    <name type="synonym">Pichia ciferrii</name>
    <dbReference type="NCBI Taxonomy" id="1206466"/>
    <lineage>
        <taxon>Eukaryota</taxon>
        <taxon>Fungi</taxon>
        <taxon>Dikarya</taxon>
        <taxon>Ascomycota</taxon>
        <taxon>Saccharomycotina</taxon>
        <taxon>Saccharomycetes</taxon>
        <taxon>Phaffomycetales</taxon>
        <taxon>Wickerhamomycetaceae</taxon>
        <taxon>Wickerhamomyces</taxon>
    </lineage>
</organism>
<dbReference type="PANTHER" id="PTHR12374">
    <property type="entry name" value="TRANSCRIPTIONAL ADAPTOR 2 ADA2 -RELATED"/>
    <property type="match status" value="1"/>
</dbReference>
<dbReference type="EMBL" id="CAIF01000244">
    <property type="protein sequence ID" value="CCH46384.1"/>
    <property type="molecule type" value="Genomic_DNA"/>
</dbReference>
<evidence type="ECO:0000259" key="14">
    <source>
        <dbReference type="PROSITE" id="PS51293"/>
    </source>
</evidence>
<dbReference type="InterPro" id="IPR000433">
    <property type="entry name" value="Znf_ZZ"/>
</dbReference>
<dbReference type="Proteomes" id="UP000009328">
    <property type="component" value="Unassembled WGS sequence"/>
</dbReference>
<dbReference type="InterPro" id="IPR036388">
    <property type="entry name" value="WH-like_DNA-bd_sf"/>
</dbReference>
<dbReference type="PROSITE" id="PS01357">
    <property type="entry name" value="ZF_ZZ_1"/>
    <property type="match status" value="1"/>
</dbReference>
<dbReference type="GO" id="GO:0005634">
    <property type="term" value="C:nucleus"/>
    <property type="evidence" value="ECO:0007669"/>
    <property type="project" value="UniProtKB-SubCell"/>
</dbReference>
<evidence type="ECO:0000256" key="5">
    <source>
        <dbReference type="ARBA" id="ARBA00023015"/>
    </source>
</evidence>
<evidence type="ECO:0000256" key="6">
    <source>
        <dbReference type="ARBA" id="ARBA00023163"/>
    </source>
</evidence>
<dbReference type="SMART" id="SM00291">
    <property type="entry name" value="ZnF_ZZ"/>
    <property type="match status" value="1"/>
</dbReference>
<evidence type="ECO:0000256" key="10">
    <source>
        <dbReference type="SAM" id="MobiDB-lite"/>
    </source>
</evidence>
<keyword evidence="7 8" id="KW-0539">Nucleus</keyword>
<dbReference type="PROSITE" id="PS50934">
    <property type="entry name" value="SWIRM"/>
    <property type="match status" value="1"/>
</dbReference>
<keyword evidence="3 9" id="KW-0863">Zinc-finger</keyword>
<comment type="subcellular location">
    <subcellularLocation>
        <location evidence="1 8">Nucleus</location>
    </subcellularLocation>
</comment>
<evidence type="ECO:0000256" key="7">
    <source>
        <dbReference type="ARBA" id="ARBA00023242"/>
    </source>
</evidence>
<dbReference type="PIRSF" id="PIRSF025024">
    <property type="entry name" value="Transcriptional_adaptor_2"/>
    <property type="match status" value="1"/>
</dbReference>
<evidence type="ECO:0000259" key="13">
    <source>
        <dbReference type="PROSITE" id="PS50934"/>
    </source>
</evidence>
<evidence type="ECO:0000259" key="12">
    <source>
        <dbReference type="PROSITE" id="PS50135"/>
    </source>
</evidence>
<keyword evidence="5 8" id="KW-0805">Transcription regulation</keyword>
<evidence type="ECO:0000256" key="4">
    <source>
        <dbReference type="ARBA" id="ARBA00022833"/>
    </source>
</evidence>
<dbReference type="STRING" id="1206466.K0KY52"/>
<keyword evidence="2" id="KW-0479">Metal-binding</keyword>
<dbReference type="Pfam" id="PF00249">
    <property type="entry name" value="Myb_DNA-binding"/>
    <property type="match status" value="1"/>
</dbReference>
<dbReference type="InterPro" id="IPR041983">
    <property type="entry name" value="ADA2-like_ZZ"/>
</dbReference>
<dbReference type="Pfam" id="PF04433">
    <property type="entry name" value="SWIRM"/>
    <property type="match status" value="1"/>
</dbReference>
<dbReference type="InterPro" id="IPR055141">
    <property type="entry name" value="TADA2A_B-like_dom"/>
</dbReference>
<dbReference type="SUPFAM" id="SSF57850">
    <property type="entry name" value="RING/U-box"/>
    <property type="match status" value="1"/>
</dbReference>
<dbReference type="InterPro" id="IPR007526">
    <property type="entry name" value="SWIRM"/>
</dbReference>
<dbReference type="PROSITE" id="PS50090">
    <property type="entry name" value="MYB_LIKE"/>
    <property type="match status" value="1"/>
</dbReference>
<dbReference type="InterPro" id="IPR016827">
    <property type="entry name" value="Ada2/TADA2"/>
</dbReference>
<evidence type="ECO:0000256" key="2">
    <source>
        <dbReference type="ARBA" id="ARBA00022723"/>
    </source>
</evidence>
<dbReference type="PROSITE" id="PS51293">
    <property type="entry name" value="SANT"/>
    <property type="match status" value="1"/>
</dbReference>
<name>K0KY52_WICCF</name>
<evidence type="ECO:0000256" key="8">
    <source>
        <dbReference type="PIRNR" id="PIRNR025024"/>
    </source>
</evidence>
<dbReference type="HOGENOM" id="CLU_018273_3_0_1"/>
<proteinExistence type="predicted"/>
<protein>
    <recommendedName>
        <fullName evidence="8">Transcriptional adapter 2</fullName>
    </recommendedName>
</protein>
<dbReference type="InterPro" id="IPR017884">
    <property type="entry name" value="SANT_dom"/>
</dbReference>
<comment type="caution">
    <text evidence="15">The sequence shown here is derived from an EMBL/GenBank/DDBJ whole genome shotgun (WGS) entry which is preliminary data.</text>
</comment>
<dbReference type="AlphaFoldDB" id="K0KY52"/>
<evidence type="ECO:0000313" key="15">
    <source>
        <dbReference type="EMBL" id="CCH46384.1"/>
    </source>
</evidence>
<dbReference type="PROSITE" id="PS50135">
    <property type="entry name" value="ZF_ZZ_2"/>
    <property type="match status" value="1"/>
</dbReference>
<gene>
    <name evidence="15" type="ORF">BN7_5977</name>
</gene>
<dbReference type="GO" id="GO:0003682">
    <property type="term" value="F:chromatin binding"/>
    <property type="evidence" value="ECO:0007669"/>
    <property type="project" value="TreeGrafter"/>
</dbReference>
<dbReference type="CDD" id="cd00167">
    <property type="entry name" value="SANT"/>
    <property type="match status" value="1"/>
</dbReference>
<evidence type="ECO:0000256" key="3">
    <source>
        <dbReference type="ARBA" id="ARBA00022771"/>
    </source>
</evidence>
<dbReference type="Pfam" id="PF00569">
    <property type="entry name" value="ZZ"/>
    <property type="match status" value="1"/>
</dbReference>
<dbReference type="FunFam" id="1.10.10.10:FF:000087">
    <property type="entry name" value="Transcriptional adapter 2"/>
    <property type="match status" value="1"/>
</dbReference>
<accession>K0KY52</accession>
<dbReference type="InParanoid" id="K0KY52"/>
<dbReference type="GO" id="GO:0008270">
    <property type="term" value="F:zinc ion binding"/>
    <property type="evidence" value="ECO:0007669"/>
    <property type="project" value="UniProtKB-KW"/>
</dbReference>
<dbReference type="SUPFAM" id="SSF46689">
    <property type="entry name" value="Homeodomain-like"/>
    <property type="match status" value="2"/>
</dbReference>
<evidence type="ECO:0000256" key="1">
    <source>
        <dbReference type="ARBA" id="ARBA00004123"/>
    </source>
</evidence>
<reference evidence="15 16" key="1">
    <citation type="journal article" date="2012" name="Eukaryot. Cell">
        <title>Draft genome sequence of Wickerhamomyces ciferrii NRRL Y-1031 F-60-10.</title>
        <authorList>
            <person name="Schneider J."/>
            <person name="Andrea H."/>
            <person name="Blom J."/>
            <person name="Jaenicke S."/>
            <person name="Ruckert C."/>
            <person name="Schorsch C."/>
            <person name="Szczepanowski R."/>
            <person name="Farwick M."/>
            <person name="Goesmann A."/>
            <person name="Puhler A."/>
            <person name="Schaffer S."/>
            <person name="Tauch A."/>
            <person name="Kohler T."/>
            <person name="Brinkrolf K."/>
        </authorList>
    </citation>
    <scope>NUCLEOTIDE SEQUENCE [LARGE SCALE GENOMIC DNA]</scope>
    <source>
        <strain evidence="16">ATCC 14091 / BCRC 22168 / CBS 111 / JCM 3599 / NBRC 0793 / NRRL Y-1031 F-60-10</strain>
    </source>
</reference>
<feature type="region of interest" description="Disordered" evidence="10">
    <location>
        <begin position="129"/>
        <end position="157"/>
    </location>
</feature>
<evidence type="ECO:0000259" key="11">
    <source>
        <dbReference type="PROSITE" id="PS50090"/>
    </source>
</evidence>
<dbReference type="Gene3D" id="3.30.60.90">
    <property type="match status" value="1"/>
</dbReference>
<sequence>MSSGFHCDVCASDCTNRVRISCAICPEYDLCVPCFASGASSNNHKPYHDYKVIETNSFPIFDPDWGADEELALIQGSQSLGLGNWQDVAEHIGGRSKEEVAKHYEDIYLNSNEYPIPEMDKDFSNITSTEMSKKKKRRLDERRNAPLPPPRKPTASVPLCHEVQGFMPGRLEFEHEFENDAELTVKDMVFEPDDLTSDIELKLAIIDIYNSRLTTRAEKKRLLFDNNLLEYRKNASLDKKRTKEERELFNKIKAYARVMSPKDFEDFSKDMLTELHCRVRIQQLQEWRKNGITSIESGNKFEKDKSQRIANLQRYGYTNTNSSRHTVNSLQHSTSRSRTPMNGINEVKRKALTHSDIQHSNDFNLLNQDEQDLCISLKILPKPYIAIKETLFRESLRTGGIIKKKTCKELLNIDPSKANRIFEFFRQQNWL</sequence>